<dbReference type="SUPFAM" id="SSF143422">
    <property type="entry name" value="Transposase IS200-like"/>
    <property type="match status" value="1"/>
</dbReference>
<evidence type="ECO:0000259" key="1">
    <source>
        <dbReference type="SMART" id="SM01321"/>
    </source>
</evidence>
<evidence type="ECO:0000313" key="3">
    <source>
        <dbReference type="Proteomes" id="UP000237819"/>
    </source>
</evidence>
<dbReference type="EMBL" id="PUHZ01000023">
    <property type="protein sequence ID" value="PQO43575.1"/>
    <property type="molecule type" value="Genomic_DNA"/>
</dbReference>
<dbReference type="RefSeq" id="WP_105338075.1">
    <property type="nucleotide sequence ID" value="NZ_PUHZ01000023.1"/>
</dbReference>
<dbReference type="GO" id="GO:0004803">
    <property type="term" value="F:transposase activity"/>
    <property type="evidence" value="ECO:0007669"/>
    <property type="project" value="InterPro"/>
</dbReference>
<dbReference type="InterPro" id="IPR036515">
    <property type="entry name" value="Transposase_17_sf"/>
</dbReference>
<dbReference type="SMART" id="SM01321">
    <property type="entry name" value="Y1_Tnp"/>
    <property type="match status" value="1"/>
</dbReference>
<dbReference type="PANTHER" id="PTHR36966">
    <property type="entry name" value="REP-ASSOCIATED TYROSINE TRANSPOSASE"/>
    <property type="match status" value="1"/>
</dbReference>
<dbReference type="NCBIfam" id="NF047646">
    <property type="entry name" value="REP_Tyr_transpos"/>
    <property type="match status" value="1"/>
</dbReference>
<proteinExistence type="predicted"/>
<feature type="domain" description="Transposase IS200-like" evidence="1">
    <location>
        <begin position="10"/>
        <end position="136"/>
    </location>
</feature>
<dbReference type="GO" id="GO:0006313">
    <property type="term" value="P:DNA transposition"/>
    <property type="evidence" value="ECO:0007669"/>
    <property type="project" value="InterPro"/>
</dbReference>
<organism evidence="2 3">
    <name type="scientific">Blastopirellula marina</name>
    <dbReference type="NCBI Taxonomy" id="124"/>
    <lineage>
        <taxon>Bacteria</taxon>
        <taxon>Pseudomonadati</taxon>
        <taxon>Planctomycetota</taxon>
        <taxon>Planctomycetia</taxon>
        <taxon>Pirellulales</taxon>
        <taxon>Pirellulaceae</taxon>
        <taxon>Blastopirellula</taxon>
    </lineage>
</organism>
<reference evidence="2 3" key="1">
    <citation type="submission" date="2018-02" db="EMBL/GenBank/DDBJ databases">
        <title>Comparative genomes isolates from brazilian mangrove.</title>
        <authorList>
            <person name="Araujo J.E."/>
            <person name="Taketani R.G."/>
            <person name="Silva M.C.P."/>
            <person name="Loureco M.V."/>
            <person name="Andreote F.D."/>
        </authorList>
    </citation>
    <scope>NUCLEOTIDE SEQUENCE [LARGE SCALE GENOMIC DNA]</scope>
    <source>
        <strain evidence="2 3">Nap-Phe MGV</strain>
    </source>
</reference>
<dbReference type="InterPro" id="IPR052715">
    <property type="entry name" value="RAYT_transposase"/>
</dbReference>
<name>A0A2S8GGI1_9BACT</name>
<protein>
    <recommendedName>
        <fullName evidence="1">Transposase IS200-like domain-containing protein</fullName>
    </recommendedName>
</protein>
<dbReference type="PANTHER" id="PTHR36966:SF1">
    <property type="entry name" value="REP-ASSOCIATED TYROSINE TRANSPOSASE"/>
    <property type="match status" value="1"/>
</dbReference>
<gene>
    <name evidence="2" type="ORF">C5Y93_23280</name>
</gene>
<dbReference type="InterPro" id="IPR002686">
    <property type="entry name" value="Transposase_17"/>
</dbReference>
<evidence type="ECO:0000313" key="2">
    <source>
        <dbReference type="EMBL" id="PQO43575.1"/>
    </source>
</evidence>
<dbReference type="GO" id="GO:0043565">
    <property type="term" value="F:sequence-specific DNA binding"/>
    <property type="evidence" value="ECO:0007669"/>
    <property type="project" value="TreeGrafter"/>
</dbReference>
<dbReference type="Gene3D" id="3.30.70.1290">
    <property type="entry name" value="Transposase IS200-like"/>
    <property type="match status" value="1"/>
</dbReference>
<accession>A0A2S8GGI1</accession>
<dbReference type="AlphaFoldDB" id="A0A2S8GGI1"/>
<sequence length="171" mass="20418">MADRRRIADDERYCHFLTFGCDRRRNLLELEQPCRILLGQLNAQLLAYSAKCVGYVIMPDHVHSLIWLPDTGRLSSFVRDWKRLASFQIQQWYADQGSRYLETSGPIERLWTPKYYSFPIYSAEKLVEKLTYMHQNPVRAGLVEKVFDWKFSSARWYELRKSVGVRIEWIF</sequence>
<dbReference type="Proteomes" id="UP000237819">
    <property type="component" value="Unassembled WGS sequence"/>
</dbReference>
<comment type="caution">
    <text evidence="2">The sequence shown here is derived from an EMBL/GenBank/DDBJ whole genome shotgun (WGS) entry which is preliminary data.</text>
</comment>
<dbReference type="Pfam" id="PF01797">
    <property type="entry name" value="Y1_Tnp"/>
    <property type="match status" value="1"/>
</dbReference>
<dbReference type="OrthoDB" id="278793at2"/>